<dbReference type="InterPro" id="IPR004547">
    <property type="entry name" value="Glucosamine6P_isomerase"/>
</dbReference>
<dbReference type="GO" id="GO:0019262">
    <property type="term" value="P:N-acetylneuraminate catabolic process"/>
    <property type="evidence" value="ECO:0007669"/>
    <property type="project" value="TreeGrafter"/>
</dbReference>
<dbReference type="GO" id="GO:0042802">
    <property type="term" value="F:identical protein binding"/>
    <property type="evidence" value="ECO:0007669"/>
    <property type="project" value="TreeGrafter"/>
</dbReference>
<dbReference type="AlphaFoldDB" id="A0AAI9ED57"/>
<sequence length="392" mass="43445">MHDIFPLQHDMRLIVRDDKATASKYISDYIIQRILSFEPTPEKPFVLGLPTGSSPEGIYKNLVQAHKHGEISFKNVITFNMDEYVAIPREHPESYHSFMYKHFFSHVDVDPANINILNGNAPDLEEECIAYEEKIRRAGGIELFLGGIGPDGHIAFNEPGSSLKSRTRVKTLAYDTIIANSRFFENDLNKVPKMALTVGVQTVLDAREVVVIITGAHKSLALQKCIEGGVNHMWTLSSLQLHPHAMIVVDEDATLELQVKTVKYFKSIEQVATSQGFGQALAPEAKVAKKRDSVLEKLDSPRSPTSANPSFLAPGPRPILERQITAEPDSSLAPPTERPELTRAVTPELVPDSMHARLPEQRPEAGLEGLETKELPLKAMHERVDSAGPKVA</sequence>
<dbReference type="GO" id="GO:0005829">
    <property type="term" value="C:cytosol"/>
    <property type="evidence" value="ECO:0007669"/>
    <property type="project" value="UniProtKB-ARBA"/>
</dbReference>
<dbReference type="GO" id="GO:0005975">
    <property type="term" value="P:carbohydrate metabolic process"/>
    <property type="evidence" value="ECO:0007669"/>
    <property type="project" value="InterPro"/>
</dbReference>
<evidence type="ECO:0000256" key="1">
    <source>
        <dbReference type="ARBA" id="ARBA00000644"/>
    </source>
</evidence>
<feature type="compositionally biased region" description="Basic and acidic residues" evidence="7">
    <location>
        <begin position="354"/>
        <end position="385"/>
    </location>
</feature>
<keyword evidence="10" id="KW-1185">Reference proteome</keyword>
<evidence type="ECO:0000256" key="2">
    <source>
        <dbReference type="ARBA" id="ARBA00005526"/>
    </source>
</evidence>
<dbReference type="InterPro" id="IPR018321">
    <property type="entry name" value="Glucosamine6P_isomerase_CS"/>
</dbReference>
<gene>
    <name evidence="9" type="ORF">LECACI_7A007101</name>
</gene>
<dbReference type="GO" id="GO:0006043">
    <property type="term" value="P:glucosamine catabolic process"/>
    <property type="evidence" value="ECO:0007669"/>
    <property type="project" value="TreeGrafter"/>
</dbReference>
<dbReference type="PANTHER" id="PTHR11280">
    <property type="entry name" value="GLUCOSAMINE-6-PHOSPHATE ISOMERASE"/>
    <property type="match status" value="1"/>
</dbReference>
<dbReference type="HAMAP" id="MF_01241">
    <property type="entry name" value="GlcN6P_deamin"/>
    <property type="match status" value="1"/>
</dbReference>
<comment type="catalytic activity">
    <reaction evidence="1 6">
        <text>alpha-D-glucosamine 6-phosphate + H2O = beta-D-fructose 6-phosphate + NH4(+)</text>
        <dbReference type="Rhea" id="RHEA:12172"/>
        <dbReference type="ChEBI" id="CHEBI:15377"/>
        <dbReference type="ChEBI" id="CHEBI:28938"/>
        <dbReference type="ChEBI" id="CHEBI:57634"/>
        <dbReference type="ChEBI" id="CHEBI:75989"/>
        <dbReference type="EC" id="3.5.99.6"/>
    </reaction>
</comment>
<dbReference type="PROSITE" id="PS01161">
    <property type="entry name" value="GLC_GALNAC_ISOMERASE"/>
    <property type="match status" value="1"/>
</dbReference>
<keyword evidence="3 6" id="KW-0378">Hydrolase</keyword>
<comment type="caution">
    <text evidence="9">The sequence shown here is derived from an EMBL/GenBank/DDBJ whole genome shotgun (WGS) entry which is preliminary data.</text>
</comment>
<evidence type="ECO:0000313" key="10">
    <source>
        <dbReference type="Proteomes" id="UP001296104"/>
    </source>
</evidence>
<dbReference type="NCBIfam" id="TIGR00502">
    <property type="entry name" value="nagB"/>
    <property type="match status" value="1"/>
</dbReference>
<evidence type="ECO:0000259" key="8">
    <source>
        <dbReference type="Pfam" id="PF01182"/>
    </source>
</evidence>
<comment type="function">
    <text evidence="5">Catalyzes the reversible conversion of alpha-D-glucosamine 6-phosphate (GlcN-6P) into beta-D-fructose 6-phosphate (Fru-6P) and ammonium ion, a regulatory reaction step in de novo uridine diphosphate-N-acetyl-alpha-D-glucosamine (UDP-GlcNAc) biosynthesis via hexosamine pathway.</text>
</comment>
<dbReference type="EMBL" id="CAVMBE010000055">
    <property type="protein sequence ID" value="CAK4031943.1"/>
    <property type="molecule type" value="Genomic_DNA"/>
</dbReference>
<dbReference type="SUPFAM" id="SSF100950">
    <property type="entry name" value="NagB/RpiA/CoA transferase-like"/>
    <property type="match status" value="1"/>
</dbReference>
<dbReference type="PANTHER" id="PTHR11280:SF5">
    <property type="entry name" value="GLUCOSAMINE-6-PHOSPHATE ISOMERASE"/>
    <property type="match status" value="1"/>
</dbReference>
<dbReference type="GO" id="GO:0006046">
    <property type="term" value="P:N-acetylglucosamine catabolic process"/>
    <property type="evidence" value="ECO:0007669"/>
    <property type="project" value="TreeGrafter"/>
</dbReference>
<dbReference type="EC" id="3.5.99.6" evidence="6"/>
<comment type="similarity">
    <text evidence="2 6">Belongs to the glucosamine/galactosamine-6-phosphate isomerase family.</text>
</comment>
<dbReference type="InterPro" id="IPR006148">
    <property type="entry name" value="Glc/Gal-6P_isomerase"/>
</dbReference>
<dbReference type="FunFam" id="3.40.50.1360:FF:000002">
    <property type="entry name" value="Glucosamine-6-phosphate deaminase"/>
    <property type="match status" value="1"/>
</dbReference>
<protein>
    <recommendedName>
        <fullName evidence="6">Glucosamine-6-phosphate isomerase</fullName>
        <ecNumber evidence="6">3.5.99.6</ecNumber>
    </recommendedName>
    <alternativeName>
        <fullName evidence="6">Glucosamine-6-phosphate isomerase</fullName>
    </alternativeName>
</protein>
<dbReference type="GO" id="GO:0016853">
    <property type="term" value="F:isomerase activity"/>
    <property type="evidence" value="ECO:0007669"/>
    <property type="project" value="UniProtKB-KW"/>
</dbReference>
<dbReference type="Proteomes" id="UP001296104">
    <property type="component" value="Unassembled WGS sequence"/>
</dbReference>
<evidence type="ECO:0000256" key="4">
    <source>
        <dbReference type="ARBA" id="ARBA00023277"/>
    </source>
</evidence>
<name>A0AAI9ED57_9PEZI</name>
<dbReference type="CDD" id="cd01399">
    <property type="entry name" value="GlcN6P_deaminase"/>
    <property type="match status" value="1"/>
</dbReference>
<evidence type="ECO:0000256" key="5">
    <source>
        <dbReference type="ARBA" id="ARBA00049961"/>
    </source>
</evidence>
<keyword evidence="9" id="KW-0413">Isomerase</keyword>
<feature type="region of interest" description="Disordered" evidence="7">
    <location>
        <begin position="292"/>
        <end position="392"/>
    </location>
</feature>
<keyword evidence="4 6" id="KW-0119">Carbohydrate metabolism</keyword>
<accession>A0AAI9ED57</accession>
<dbReference type="InterPro" id="IPR037171">
    <property type="entry name" value="NagB/RpiA_transferase-like"/>
</dbReference>
<organism evidence="9 10">
    <name type="scientific">Lecanosticta acicola</name>
    <dbReference type="NCBI Taxonomy" id="111012"/>
    <lineage>
        <taxon>Eukaryota</taxon>
        <taxon>Fungi</taxon>
        <taxon>Dikarya</taxon>
        <taxon>Ascomycota</taxon>
        <taxon>Pezizomycotina</taxon>
        <taxon>Dothideomycetes</taxon>
        <taxon>Dothideomycetidae</taxon>
        <taxon>Mycosphaerellales</taxon>
        <taxon>Mycosphaerellaceae</taxon>
        <taxon>Lecanosticta</taxon>
    </lineage>
</organism>
<evidence type="ECO:0000256" key="6">
    <source>
        <dbReference type="RuleBase" id="RU361197"/>
    </source>
</evidence>
<dbReference type="Pfam" id="PF01182">
    <property type="entry name" value="Glucosamine_iso"/>
    <property type="match status" value="1"/>
</dbReference>
<reference evidence="9" key="1">
    <citation type="submission" date="2023-11" db="EMBL/GenBank/DDBJ databases">
        <authorList>
            <person name="Alioto T."/>
            <person name="Alioto T."/>
            <person name="Gomez Garrido J."/>
        </authorList>
    </citation>
    <scope>NUCLEOTIDE SEQUENCE</scope>
</reference>
<proteinExistence type="inferred from homology"/>
<evidence type="ECO:0000313" key="9">
    <source>
        <dbReference type="EMBL" id="CAK4031943.1"/>
    </source>
</evidence>
<dbReference type="GO" id="GO:0004342">
    <property type="term" value="F:glucosamine-6-phosphate deaminase activity"/>
    <property type="evidence" value="ECO:0007669"/>
    <property type="project" value="UniProtKB-UniRule"/>
</dbReference>
<evidence type="ECO:0000256" key="3">
    <source>
        <dbReference type="ARBA" id="ARBA00022801"/>
    </source>
</evidence>
<evidence type="ECO:0000256" key="7">
    <source>
        <dbReference type="SAM" id="MobiDB-lite"/>
    </source>
</evidence>
<feature type="domain" description="Glucosamine/galactosamine-6-phosphate isomerase" evidence="8">
    <location>
        <begin position="20"/>
        <end position="234"/>
    </location>
</feature>
<dbReference type="Gene3D" id="3.40.50.1360">
    <property type="match status" value="1"/>
</dbReference>